<dbReference type="Proteomes" id="UP001165160">
    <property type="component" value="Unassembled WGS sequence"/>
</dbReference>
<keyword evidence="5" id="KW-1185">Reference proteome</keyword>
<keyword evidence="2" id="KW-0472">Membrane</keyword>
<dbReference type="PANTHER" id="PTHR38909:SF1">
    <property type="entry name" value="G PROTEIN GAMMA DOMAIN-CONTAINING PROTEIN"/>
    <property type="match status" value="1"/>
</dbReference>
<accession>A0A9W7F0K6</accession>
<comment type="caution">
    <text evidence="4">The sequence shown here is derived from an EMBL/GenBank/DDBJ whole genome shotgun (WGS) entry which is preliminary data.</text>
</comment>
<feature type="compositionally biased region" description="Low complexity" evidence="1">
    <location>
        <begin position="239"/>
        <end position="248"/>
    </location>
</feature>
<keyword evidence="2" id="KW-0812">Transmembrane</keyword>
<evidence type="ECO:0000313" key="4">
    <source>
        <dbReference type="EMBL" id="GMH99259.1"/>
    </source>
</evidence>
<evidence type="ECO:0000259" key="3">
    <source>
        <dbReference type="SMART" id="SM00228"/>
    </source>
</evidence>
<keyword evidence="2" id="KW-1133">Transmembrane helix</keyword>
<organism evidence="4 5">
    <name type="scientific">Triparma verrucosa</name>
    <dbReference type="NCBI Taxonomy" id="1606542"/>
    <lineage>
        <taxon>Eukaryota</taxon>
        <taxon>Sar</taxon>
        <taxon>Stramenopiles</taxon>
        <taxon>Ochrophyta</taxon>
        <taxon>Bolidophyceae</taxon>
        <taxon>Parmales</taxon>
        <taxon>Triparmaceae</taxon>
        <taxon>Triparma</taxon>
    </lineage>
</organism>
<evidence type="ECO:0000313" key="5">
    <source>
        <dbReference type="Proteomes" id="UP001165160"/>
    </source>
</evidence>
<protein>
    <recommendedName>
        <fullName evidence="3">PDZ domain-containing protein</fullName>
    </recommendedName>
</protein>
<dbReference type="AlphaFoldDB" id="A0A9W7F0K6"/>
<feature type="domain" description="PDZ" evidence="3">
    <location>
        <begin position="311"/>
        <end position="382"/>
    </location>
</feature>
<dbReference type="SMART" id="SM00228">
    <property type="entry name" value="PDZ"/>
    <property type="match status" value="1"/>
</dbReference>
<dbReference type="PANTHER" id="PTHR38909">
    <property type="entry name" value="G PROTEIN GAMMA DOMAIN-CONTAINING PROTEIN"/>
    <property type="match status" value="1"/>
</dbReference>
<reference evidence="5" key="1">
    <citation type="journal article" date="2023" name="Commun. Biol.">
        <title>Genome analysis of Parmales, the sister group of diatoms, reveals the evolutionary specialization of diatoms from phago-mixotrophs to photoautotrophs.</title>
        <authorList>
            <person name="Ban H."/>
            <person name="Sato S."/>
            <person name="Yoshikawa S."/>
            <person name="Yamada K."/>
            <person name="Nakamura Y."/>
            <person name="Ichinomiya M."/>
            <person name="Sato N."/>
            <person name="Blanc-Mathieu R."/>
            <person name="Endo H."/>
            <person name="Kuwata A."/>
            <person name="Ogata H."/>
        </authorList>
    </citation>
    <scope>NUCLEOTIDE SEQUENCE [LARGE SCALE GENOMIC DNA]</scope>
    <source>
        <strain evidence="5">NIES 3699</strain>
    </source>
</reference>
<name>A0A9W7F0K6_9STRA</name>
<feature type="transmembrane region" description="Helical" evidence="2">
    <location>
        <begin position="152"/>
        <end position="171"/>
    </location>
</feature>
<gene>
    <name evidence="4" type="ORF">TrVE_jg10287</name>
</gene>
<feature type="region of interest" description="Disordered" evidence="1">
    <location>
        <begin position="177"/>
        <end position="206"/>
    </location>
</feature>
<proteinExistence type="predicted"/>
<dbReference type="InterPro" id="IPR001478">
    <property type="entry name" value="PDZ"/>
</dbReference>
<feature type="region of interest" description="Disordered" evidence="1">
    <location>
        <begin position="230"/>
        <end position="250"/>
    </location>
</feature>
<dbReference type="EMBL" id="BRXX01000231">
    <property type="protein sequence ID" value="GMH99259.1"/>
    <property type="molecule type" value="Genomic_DNA"/>
</dbReference>
<dbReference type="SUPFAM" id="SSF50156">
    <property type="entry name" value="PDZ domain-like"/>
    <property type="match status" value="1"/>
</dbReference>
<evidence type="ECO:0000256" key="2">
    <source>
        <dbReference type="SAM" id="Phobius"/>
    </source>
</evidence>
<evidence type="ECO:0000256" key="1">
    <source>
        <dbReference type="SAM" id="MobiDB-lite"/>
    </source>
</evidence>
<sequence length="389" mass="41271">MQKLIPVQLHRFDNTTKALAKCSGTGTVTPITADGRRSLLVQSPRSRRFRRRLDENVEIVIDMEITVVETDPKVNVPPVVKPTALTDAIEADRSGFENILEEIVAEAIDNGEVPSTMDAGNVAENIVSLGGTSTNPPQAAQPASNGMSSGTVAGIVVVGSVAVLGLLGIAANEIRKKRKRDSGSTWGSEENDDELEQYEGKHNSRMSRANDYDLEVAKPEDIDFITSVDSNDDFKRSTSRSNSRGASSVGQVSVRGDLKALEMQISSGDNAIGRVLGGGATQTMGFANSQSTSFGSASAGYDVETVYAPPGKLGVVVDSSHSGPCVHCVRDNSPLLNIIRVGDKILSIDDIDCRSMSAGAVTKLMAKKSGQKERKLVFAHQIDPQEGGG</sequence>
<dbReference type="Gene3D" id="2.30.42.10">
    <property type="match status" value="1"/>
</dbReference>
<dbReference type="InterPro" id="IPR036034">
    <property type="entry name" value="PDZ_sf"/>
</dbReference>